<dbReference type="FunFam" id="3.40.190.10:FF:000178">
    <property type="entry name" value="Glutamate receptor subunit"/>
    <property type="match status" value="1"/>
</dbReference>
<feature type="binding site" evidence="16">
    <location>
        <position position="509"/>
    </location>
    <ligand>
        <name>L-glutamate</name>
        <dbReference type="ChEBI" id="CHEBI:29985"/>
    </ligand>
</feature>
<dbReference type="SMART" id="SM00079">
    <property type="entry name" value="PBPe"/>
    <property type="match status" value="1"/>
</dbReference>
<feature type="binding site" evidence="16">
    <location>
        <position position="681"/>
    </location>
    <ligand>
        <name>L-glutamate</name>
        <dbReference type="ChEBI" id="CHEBI:29985"/>
    </ligand>
</feature>
<evidence type="ECO:0000256" key="9">
    <source>
        <dbReference type="ARBA" id="ARBA00023136"/>
    </source>
</evidence>
<comment type="similarity">
    <text evidence="1">Belongs to the glutamate-gated ion channel (TC 1.A.10.1) family.</text>
</comment>
<dbReference type="SUPFAM" id="SSF53822">
    <property type="entry name" value="Periplasmic binding protein-like I"/>
    <property type="match status" value="1"/>
</dbReference>
<evidence type="ECO:0000256" key="15">
    <source>
        <dbReference type="ARBA" id="ARBA00034104"/>
    </source>
</evidence>
<dbReference type="GO" id="GO:0038023">
    <property type="term" value="F:signaling receptor activity"/>
    <property type="evidence" value="ECO:0007669"/>
    <property type="project" value="InterPro"/>
</dbReference>
<sequence>MKFFLGNIIFLFIFACYNYYCLASDALTIGVLFNNNDADEQLPVESVTYANNLIDQRINYTCNAQIISDDDTSEANKKLCEMVNNKTGVAAVFGPPSGHTSAMVESVCAALEIPLIQIYPTKEPFSEYTTINFYPNPKLLAKGIGRIVKSLHWKSFAVLYESDENLVLLQDILKLEKSDSEENASSINLKPLGQGPDYRVVLKDVQDSREVNVILDCSLSTAMRVLRQAKDIGLLEKYYNYFLTSLDAHTMDFESLNANANITTIRIIDIASEDITQIVKNWELTKLHKKKENIHISPYSVTTSKALMYDAIRHFVDSVNALHVTQKIHQEQLSCDDTTKKYENGLRITAYMKIRPPTLSLTNPIKFDDYGRRTNFTLYLVQGFRENVLGYWYPDLGNQFKLNFSANEYQEKIVRDLQAETIRVASRLGAPYLMLKQSPNGDPLEGNARFEGYSMDLISEIAEFLNFKFEFYLVGDGQIGKYDENTKQWNGLMRDILDHKADLAICDLSLTHQRQKVVDFSLPFMSLGISILYKHSEAKSFNMFAFLDPFSTDVWVYTATLYLTVTIVLYFVFRLSPDEWENPHPCDENPEELENIWDIKNCLWLTLGSIMAQGCDLLPKGMSSRTSSAMWWFFSLIMTSSYTANLAAFLTAEKSGPTIESAEDLAAQSKIKYGCMEGGSTQSFFRESTFPTFQKMWLQMVQSQPSVFVDSNPDGLKRVQTSKNSLYAFLMESTQLEYETKTKCDLKQVGQNLDSKFYAIAMPMGSSYVGLINSAVLHLSETNRLQDLKKKWWEEKRNETVCSSKEQVSSSLTLINVGGIFGVLYVGIGIAYFIAFCEFLWNVKNVSVEEHISFKDALKIELKFAFSFWIKRKKTKCPTPSPSSSPSVKSRSKSRSLLRSAGSFFSLNRLNNKE</sequence>
<evidence type="ECO:0000256" key="5">
    <source>
        <dbReference type="ARBA" id="ARBA00022729"/>
    </source>
</evidence>
<feature type="transmembrane region" description="Helical" evidence="20">
    <location>
        <begin position="757"/>
        <end position="779"/>
    </location>
</feature>
<evidence type="ECO:0000313" key="25">
    <source>
        <dbReference type="Proteomes" id="UP001431783"/>
    </source>
</evidence>
<reference evidence="24 25" key="1">
    <citation type="submission" date="2023-03" db="EMBL/GenBank/DDBJ databases">
        <title>Genome insight into feeding habits of ladybird beetles.</title>
        <authorList>
            <person name="Li H.-S."/>
            <person name="Huang Y.-H."/>
            <person name="Pang H."/>
        </authorList>
    </citation>
    <scope>NUCLEOTIDE SEQUENCE [LARGE SCALE GENOMIC DNA]</scope>
    <source>
        <strain evidence="24">SYSU_2023b</strain>
        <tissue evidence="24">Whole body</tissue>
    </source>
</reference>
<evidence type="ECO:0000256" key="18">
    <source>
        <dbReference type="PIRSR" id="PIRSR601508-3"/>
    </source>
</evidence>
<keyword evidence="9 20" id="KW-0472">Membrane</keyword>
<keyword evidence="25" id="KW-1185">Reference proteome</keyword>
<evidence type="ECO:0000313" key="24">
    <source>
        <dbReference type="EMBL" id="KAK9873337.1"/>
    </source>
</evidence>
<evidence type="ECO:0000256" key="3">
    <source>
        <dbReference type="ARBA" id="ARBA00022475"/>
    </source>
</evidence>
<evidence type="ECO:0000256" key="1">
    <source>
        <dbReference type="ARBA" id="ARBA00008685"/>
    </source>
</evidence>
<feature type="site" description="Crucial to convey clamshell closure to channel opening" evidence="17">
    <location>
        <position position="659"/>
    </location>
</feature>
<feature type="signal peptide" evidence="21">
    <location>
        <begin position="1"/>
        <end position="23"/>
    </location>
</feature>
<comment type="subcellular location">
    <subcellularLocation>
        <location evidence="15">Postsynaptic cell membrane</location>
        <topology evidence="15">Multi-pass membrane protein</topology>
    </subcellularLocation>
</comment>
<dbReference type="Pfam" id="PF00060">
    <property type="entry name" value="Lig_chan"/>
    <property type="match status" value="1"/>
</dbReference>
<dbReference type="Pfam" id="PF10613">
    <property type="entry name" value="Lig_chan-Glu_bd"/>
    <property type="match status" value="1"/>
</dbReference>
<keyword evidence="3" id="KW-1003">Cell membrane</keyword>
<evidence type="ECO:0000259" key="23">
    <source>
        <dbReference type="SMART" id="SM00918"/>
    </source>
</evidence>
<dbReference type="PROSITE" id="PS51257">
    <property type="entry name" value="PROKAR_LIPOPROTEIN"/>
    <property type="match status" value="1"/>
</dbReference>
<dbReference type="SMART" id="SM00918">
    <property type="entry name" value="Lig_chan-Glu_bd"/>
    <property type="match status" value="1"/>
</dbReference>
<keyword evidence="12" id="KW-0628">Postsynaptic cell membrane</keyword>
<feature type="transmembrane region" description="Helical" evidence="20">
    <location>
        <begin position="554"/>
        <end position="573"/>
    </location>
</feature>
<dbReference type="PANTHER" id="PTHR18966">
    <property type="entry name" value="IONOTROPIC GLUTAMATE RECEPTOR"/>
    <property type="match status" value="1"/>
</dbReference>
<keyword evidence="6 20" id="KW-1133">Transmembrane helix</keyword>
<feature type="transmembrane region" description="Helical" evidence="20">
    <location>
        <begin position="629"/>
        <end position="650"/>
    </location>
</feature>
<evidence type="ECO:0000256" key="2">
    <source>
        <dbReference type="ARBA" id="ARBA00022448"/>
    </source>
</evidence>
<dbReference type="SUPFAM" id="SSF53850">
    <property type="entry name" value="Periplasmic binding protein-like II"/>
    <property type="match status" value="1"/>
</dbReference>
<feature type="site" description="Interaction with the cone snail toxin Con-ikot-ikot" evidence="17">
    <location>
        <position position="686"/>
    </location>
</feature>
<dbReference type="InterPro" id="IPR001320">
    <property type="entry name" value="Iontro_rcpt_C"/>
</dbReference>
<dbReference type="EMBL" id="JARQZJ010000018">
    <property type="protein sequence ID" value="KAK9873337.1"/>
    <property type="molecule type" value="Genomic_DNA"/>
</dbReference>
<evidence type="ECO:0000256" key="12">
    <source>
        <dbReference type="ARBA" id="ARBA00023257"/>
    </source>
</evidence>
<feature type="domain" description="Ionotropic glutamate receptor L-glutamate and glycine-binding" evidence="23">
    <location>
        <begin position="431"/>
        <end position="498"/>
    </location>
</feature>
<keyword evidence="2" id="KW-0813">Transport</keyword>
<keyword evidence="10" id="KW-0675">Receptor</keyword>
<accession>A0AAW1TY95</accession>
<keyword evidence="4 20" id="KW-0812">Transmembrane</keyword>
<evidence type="ECO:0000259" key="22">
    <source>
        <dbReference type="SMART" id="SM00079"/>
    </source>
</evidence>
<dbReference type="GO" id="GO:0045211">
    <property type="term" value="C:postsynaptic membrane"/>
    <property type="evidence" value="ECO:0007669"/>
    <property type="project" value="UniProtKB-SubCell"/>
</dbReference>
<dbReference type="Gene3D" id="3.40.50.2300">
    <property type="match status" value="2"/>
</dbReference>
<keyword evidence="5 21" id="KW-0732">Signal</keyword>
<dbReference type="Gene3D" id="3.40.190.10">
    <property type="entry name" value="Periplasmic binding protein-like II"/>
    <property type="match status" value="2"/>
</dbReference>
<protein>
    <submittedName>
        <fullName evidence="24">Uncharacterized protein</fullName>
    </submittedName>
</protein>
<comment type="caution">
    <text evidence="24">The sequence shown here is derived from an EMBL/GenBank/DDBJ whole genome shotgun (WGS) entry which is preliminary data.</text>
</comment>
<evidence type="ECO:0000256" key="20">
    <source>
        <dbReference type="SAM" id="Phobius"/>
    </source>
</evidence>
<evidence type="ECO:0000256" key="21">
    <source>
        <dbReference type="SAM" id="SignalP"/>
    </source>
</evidence>
<feature type="binding site" evidence="16">
    <location>
        <position position="732"/>
    </location>
    <ligand>
        <name>L-glutamate</name>
        <dbReference type="ChEBI" id="CHEBI:29985"/>
    </ligand>
</feature>
<dbReference type="Proteomes" id="UP001431783">
    <property type="component" value="Unassembled WGS sequence"/>
</dbReference>
<dbReference type="AlphaFoldDB" id="A0AAW1TY95"/>
<evidence type="ECO:0000256" key="16">
    <source>
        <dbReference type="PIRSR" id="PIRSR601508-1"/>
    </source>
</evidence>
<dbReference type="InterPro" id="IPR028082">
    <property type="entry name" value="Peripla_BP_I"/>
</dbReference>
<feature type="region of interest" description="Disordered" evidence="19">
    <location>
        <begin position="874"/>
        <end position="896"/>
    </location>
</feature>
<evidence type="ECO:0000256" key="19">
    <source>
        <dbReference type="SAM" id="MobiDB-lite"/>
    </source>
</evidence>
<dbReference type="InterPro" id="IPR019594">
    <property type="entry name" value="Glu/Gly-bd"/>
</dbReference>
<feature type="binding site" evidence="16">
    <location>
        <position position="680"/>
    </location>
    <ligand>
        <name>L-glutamate</name>
        <dbReference type="ChEBI" id="CHEBI:29985"/>
    </ligand>
</feature>
<evidence type="ECO:0000256" key="14">
    <source>
        <dbReference type="ARBA" id="ARBA00023303"/>
    </source>
</evidence>
<feature type="binding site" evidence="16">
    <location>
        <position position="514"/>
    </location>
    <ligand>
        <name>L-glutamate</name>
        <dbReference type="ChEBI" id="CHEBI:29985"/>
    </ligand>
</feature>
<dbReference type="PRINTS" id="PR00177">
    <property type="entry name" value="NMDARECEPTOR"/>
</dbReference>
<evidence type="ECO:0000256" key="17">
    <source>
        <dbReference type="PIRSR" id="PIRSR601508-2"/>
    </source>
</evidence>
<dbReference type="InterPro" id="IPR001508">
    <property type="entry name" value="Iono_Glu_rcpt_met"/>
</dbReference>
<evidence type="ECO:0000256" key="10">
    <source>
        <dbReference type="ARBA" id="ARBA00023170"/>
    </source>
</evidence>
<feature type="chain" id="PRO_5043957284" evidence="21">
    <location>
        <begin position="24"/>
        <end position="914"/>
    </location>
</feature>
<feature type="disulfide bond" evidence="18">
    <location>
        <begin position="744"/>
        <end position="802"/>
    </location>
</feature>
<evidence type="ECO:0000256" key="13">
    <source>
        <dbReference type="ARBA" id="ARBA00023286"/>
    </source>
</evidence>
<keyword evidence="11" id="KW-0325">Glycoprotein</keyword>
<dbReference type="FunFam" id="1.10.287.70:FF:000010">
    <property type="entry name" value="Putative glutamate receptor ionotropic kainate 1"/>
    <property type="match status" value="1"/>
</dbReference>
<feature type="transmembrane region" description="Helical" evidence="20">
    <location>
        <begin position="814"/>
        <end position="835"/>
    </location>
</feature>
<dbReference type="InterPro" id="IPR001828">
    <property type="entry name" value="ANF_lig-bd_rcpt"/>
</dbReference>
<evidence type="ECO:0000256" key="6">
    <source>
        <dbReference type="ARBA" id="ARBA00022989"/>
    </source>
</evidence>
<evidence type="ECO:0000256" key="11">
    <source>
        <dbReference type="ARBA" id="ARBA00023180"/>
    </source>
</evidence>
<gene>
    <name evidence="24" type="ORF">WA026_022143</name>
</gene>
<dbReference type="InterPro" id="IPR015683">
    <property type="entry name" value="Ionotropic_Glu_rcpt"/>
</dbReference>
<name>A0AAW1TY95_9CUCU</name>
<keyword evidence="14" id="KW-0407">Ion channel</keyword>
<organism evidence="24 25">
    <name type="scientific">Henosepilachna vigintioctopunctata</name>
    <dbReference type="NCBI Taxonomy" id="420089"/>
    <lineage>
        <taxon>Eukaryota</taxon>
        <taxon>Metazoa</taxon>
        <taxon>Ecdysozoa</taxon>
        <taxon>Arthropoda</taxon>
        <taxon>Hexapoda</taxon>
        <taxon>Insecta</taxon>
        <taxon>Pterygota</taxon>
        <taxon>Neoptera</taxon>
        <taxon>Endopterygota</taxon>
        <taxon>Coleoptera</taxon>
        <taxon>Polyphaga</taxon>
        <taxon>Cucujiformia</taxon>
        <taxon>Coccinelloidea</taxon>
        <taxon>Coccinellidae</taxon>
        <taxon>Epilachninae</taxon>
        <taxon>Epilachnini</taxon>
        <taxon>Henosepilachna</taxon>
    </lineage>
</organism>
<proteinExistence type="inferred from homology"/>
<evidence type="ECO:0000256" key="8">
    <source>
        <dbReference type="ARBA" id="ARBA00023065"/>
    </source>
</evidence>
<dbReference type="Pfam" id="PF01094">
    <property type="entry name" value="ANF_receptor"/>
    <property type="match status" value="1"/>
</dbReference>
<dbReference type="FunFam" id="3.40.190.10:FF:000060">
    <property type="entry name" value="Glutamate receptor ionotropic, kainate 1"/>
    <property type="match status" value="1"/>
</dbReference>
<dbReference type="Gene3D" id="1.10.287.70">
    <property type="match status" value="1"/>
</dbReference>
<dbReference type="GO" id="GO:0015276">
    <property type="term" value="F:ligand-gated monoatomic ion channel activity"/>
    <property type="evidence" value="ECO:0007669"/>
    <property type="project" value="InterPro"/>
</dbReference>
<keyword evidence="18" id="KW-1015">Disulfide bond</keyword>
<feature type="domain" description="Ionotropic glutamate receptor C-terminal" evidence="22">
    <location>
        <begin position="421"/>
        <end position="795"/>
    </location>
</feature>
<keyword evidence="13" id="KW-1071">Ligand-gated ion channel</keyword>
<keyword evidence="7" id="KW-0770">Synapse</keyword>
<keyword evidence="8" id="KW-0406">Ion transport</keyword>
<evidence type="ECO:0000256" key="4">
    <source>
        <dbReference type="ARBA" id="ARBA00022692"/>
    </source>
</evidence>
<evidence type="ECO:0000256" key="7">
    <source>
        <dbReference type="ARBA" id="ARBA00023018"/>
    </source>
</evidence>